<dbReference type="STRING" id="361183.AMC99_01996"/>
<keyword evidence="2" id="KW-1185">Reference proteome</keyword>
<dbReference type="PATRIC" id="fig|361183.4.peg.1967"/>
<evidence type="ECO:0008006" key="3">
    <source>
        <dbReference type="Google" id="ProtNLM"/>
    </source>
</evidence>
<accession>A0A0M4LWB2</accession>
<protein>
    <recommendedName>
        <fullName evidence="3">Polysaccharide deacetylase</fullName>
    </recommendedName>
</protein>
<dbReference type="AlphaFoldDB" id="A0A0M4LWB2"/>
<name>A0A0M4LWB2_9SPHN</name>
<dbReference type="Proteomes" id="UP000057938">
    <property type="component" value="Chromosome"/>
</dbReference>
<dbReference type="SUPFAM" id="SSF88713">
    <property type="entry name" value="Glycoside hydrolase/deacetylase"/>
    <property type="match status" value="1"/>
</dbReference>
<organism evidence="1 2">
    <name type="scientific">Altererythrobacter epoxidivorans</name>
    <dbReference type="NCBI Taxonomy" id="361183"/>
    <lineage>
        <taxon>Bacteria</taxon>
        <taxon>Pseudomonadati</taxon>
        <taxon>Pseudomonadota</taxon>
        <taxon>Alphaproteobacteria</taxon>
        <taxon>Sphingomonadales</taxon>
        <taxon>Erythrobacteraceae</taxon>
        <taxon>Altererythrobacter</taxon>
    </lineage>
</organism>
<proteinExistence type="predicted"/>
<reference evidence="1 2" key="1">
    <citation type="submission" date="2015-09" db="EMBL/GenBank/DDBJ databases">
        <title>Complete genome sequence of a benzo[a]pyrene-degrading bacterium Altererythrobacter epoxidivorans CGMCC 1.7731T.</title>
        <authorList>
            <person name="Li Z."/>
            <person name="Cheng H."/>
            <person name="Huo Y."/>
            <person name="Xu X."/>
        </authorList>
    </citation>
    <scope>NUCLEOTIDE SEQUENCE [LARGE SCALE GENOMIC DNA]</scope>
    <source>
        <strain evidence="1 2">CGMCC 1.7731</strain>
    </source>
</reference>
<dbReference type="RefSeq" id="WP_061926048.1">
    <property type="nucleotide sequence ID" value="NZ_CP012669.1"/>
</dbReference>
<dbReference type="KEGG" id="aep:AMC99_01996"/>
<evidence type="ECO:0000313" key="2">
    <source>
        <dbReference type="Proteomes" id="UP000057938"/>
    </source>
</evidence>
<gene>
    <name evidence="1" type="ORF">AMC99_01996</name>
</gene>
<dbReference type="Gene3D" id="3.20.20.370">
    <property type="entry name" value="Glycoside hydrolase/deacetylase"/>
    <property type="match status" value="1"/>
</dbReference>
<dbReference type="InterPro" id="IPR011330">
    <property type="entry name" value="Glyco_hydro/deAcase_b/a-brl"/>
</dbReference>
<dbReference type="EMBL" id="CP012669">
    <property type="protein sequence ID" value="ALE17284.1"/>
    <property type="molecule type" value="Genomic_DNA"/>
</dbReference>
<dbReference type="GO" id="GO:0005975">
    <property type="term" value="P:carbohydrate metabolic process"/>
    <property type="evidence" value="ECO:0007669"/>
    <property type="project" value="InterPro"/>
</dbReference>
<sequence>MFEGDVAGYAQDILARVEPGSIILIHPMYRHNQTARDALPLILSGLSERGYTIVTVGELLESADE</sequence>
<evidence type="ECO:0000313" key="1">
    <source>
        <dbReference type="EMBL" id="ALE17284.1"/>
    </source>
</evidence>